<dbReference type="Proteomes" id="UP000008370">
    <property type="component" value="Unassembled WGS sequence"/>
</dbReference>
<evidence type="ECO:0000313" key="3">
    <source>
        <dbReference type="Proteomes" id="UP000008370"/>
    </source>
</evidence>
<evidence type="ECO:0000313" key="2">
    <source>
        <dbReference type="EMBL" id="EKM59184.1"/>
    </source>
</evidence>
<dbReference type="OrthoDB" id="2684609at2759"/>
<keyword evidence="1" id="KW-0812">Transmembrane</keyword>
<dbReference type="EMBL" id="JH930469">
    <property type="protein sequence ID" value="EKM59184.1"/>
    <property type="molecule type" value="Genomic_DNA"/>
</dbReference>
<sequence>MAYEFIMNLDREIVAVWCRKWTTISSILVILRWTLVLQMLFSWLSGPTVRDFPILANFPHQPIILGVSTFDIPRPVI</sequence>
<dbReference type="AlphaFoldDB" id="K5WJ83"/>
<gene>
    <name evidence="2" type="ORF">PHACADRAFT_249454</name>
</gene>
<reference evidence="2 3" key="1">
    <citation type="journal article" date="2012" name="BMC Genomics">
        <title>Comparative genomics of the white-rot fungi, Phanerochaete carnosa and P. chrysosporium, to elucidate the genetic basis of the distinct wood types they colonize.</title>
        <authorList>
            <person name="Suzuki H."/>
            <person name="MacDonald J."/>
            <person name="Syed K."/>
            <person name="Salamov A."/>
            <person name="Hori C."/>
            <person name="Aerts A."/>
            <person name="Henrissat B."/>
            <person name="Wiebenga A."/>
            <person name="vanKuyk P.A."/>
            <person name="Barry K."/>
            <person name="Lindquist E."/>
            <person name="LaButti K."/>
            <person name="Lapidus A."/>
            <person name="Lucas S."/>
            <person name="Coutinho P."/>
            <person name="Gong Y."/>
            <person name="Samejima M."/>
            <person name="Mahadevan R."/>
            <person name="Abou-Zaid M."/>
            <person name="de Vries R.P."/>
            <person name="Igarashi K."/>
            <person name="Yadav J.S."/>
            <person name="Grigoriev I.V."/>
            <person name="Master E.R."/>
        </authorList>
    </citation>
    <scope>NUCLEOTIDE SEQUENCE [LARGE SCALE GENOMIC DNA]</scope>
    <source>
        <strain evidence="2 3">HHB-10118-sp</strain>
    </source>
</reference>
<proteinExistence type="predicted"/>
<feature type="transmembrane region" description="Helical" evidence="1">
    <location>
        <begin position="21"/>
        <end position="44"/>
    </location>
</feature>
<accession>K5WJ83</accession>
<protein>
    <submittedName>
        <fullName evidence="2">Uncharacterized protein</fullName>
    </submittedName>
</protein>
<dbReference type="InParanoid" id="K5WJ83"/>
<dbReference type="KEGG" id="pco:PHACADRAFT_249454"/>
<keyword evidence="1" id="KW-0472">Membrane</keyword>
<name>K5WJ83_PHACS</name>
<organism evidence="2 3">
    <name type="scientific">Phanerochaete carnosa (strain HHB-10118-sp)</name>
    <name type="common">White-rot fungus</name>
    <name type="synonym">Peniophora carnosa</name>
    <dbReference type="NCBI Taxonomy" id="650164"/>
    <lineage>
        <taxon>Eukaryota</taxon>
        <taxon>Fungi</taxon>
        <taxon>Dikarya</taxon>
        <taxon>Basidiomycota</taxon>
        <taxon>Agaricomycotina</taxon>
        <taxon>Agaricomycetes</taxon>
        <taxon>Polyporales</taxon>
        <taxon>Phanerochaetaceae</taxon>
        <taxon>Phanerochaete</taxon>
    </lineage>
</organism>
<keyword evidence="1" id="KW-1133">Transmembrane helix</keyword>
<dbReference type="RefSeq" id="XP_007391755.1">
    <property type="nucleotide sequence ID" value="XM_007391693.1"/>
</dbReference>
<evidence type="ECO:0000256" key="1">
    <source>
        <dbReference type="SAM" id="Phobius"/>
    </source>
</evidence>
<dbReference type="HOGENOM" id="CLU_2638858_0_0_1"/>
<keyword evidence="3" id="KW-1185">Reference proteome</keyword>
<dbReference type="GeneID" id="18914673"/>